<dbReference type="PANTHER" id="PTHR48075">
    <property type="entry name" value="3-HYDROXYACYL-COA DEHYDROGENASE FAMILY PROTEIN"/>
    <property type="match status" value="1"/>
</dbReference>
<dbReference type="NCBIfam" id="NF004474">
    <property type="entry name" value="PRK05808.1"/>
    <property type="match status" value="1"/>
</dbReference>
<dbReference type="GO" id="GO:0008691">
    <property type="term" value="F:3-hydroxybutyryl-CoA dehydrogenase activity"/>
    <property type="evidence" value="ECO:0007669"/>
    <property type="project" value="UniProtKB-EC"/>
</dbReference>
<dbReference type="InterPro" id="IPR013328">
    <property type="entry name" value="6PGD_dom2"/>
</dbReference>
<dbReference type="EC" id="1.1.1.157" evidence="5"/>
<evidence type="ECO:0000313" key="5">
    <source>
        <dbReference type="EMBL" id="MEC4722711.1"/>
    </source>
</evidence>
<evidence type="ECO:0000256" key="2">
    <source>
        <dbReference type="ARBA" id="ARBA00023002"/>
    </source>
</evidence>
<protein>
    <submittedName>
        <fullName evidence="5">3-hydroxybutyryl-CoA dehydrogenase</fullName>
        <ecNumber evidence="5">1.1.1.157</ecNumber>
    </submittedName>
</protein>
<dbReference type="PROSITE" id="PS00067">
    <property type="entry name" value="3HCDH"/>
    <property type="match status" value="1"/>
</dbReference>
<dbReference type="Gene3D" id="1.10.1040.10">
    <property type="entry name" value="N-(1-d-carboxylethyl)-l-norvaline Dehydrogenase, domain 2"/>
    <property type="match status" value="1"/>
</dbReference>
<comment type="similarity">
    <text evidence="1">Belongs to the 3-hydroxyacyl-CoA dehydrogenase family.</text>
</comment>
<evidence type="ECO:0000259" key="4">
    <source>
        <dbReference type="Pfam" id="PF02737"/>
    </source>
</evidence>
<dbReference type="InterPro" id="IPR036291">
    <property type="entry name" value="NAD(P)-bd_dom_sf"/>
</dbReference>
<organism evidence="5 6">
    <name type="scientific">Noviherbaspirillum album</name>
    <dbReference type="NCBI Taxonomy" id="3080276"/>
    <lineage>
        <taxon>Bacteria</taxon>
        <taxon>Pseudomonadati</taxon>
        <taxon>Pseudomonadota</taxon>
        <taxon>Betaproteobacteria</taxon>
        <taxon>Burkholderiales</taxon>
        <taxon>Oxalobacteraceae</taxon>
        <taxon>Noviherbaspirillum</taxon>
    </lineage>
</organism>
<feature type="domain" description="3-hydroxyacyl-CoA dehydrogenase NAD binding" evidence="4">
    <location>
        <begin position="5"/>
        <end position="183"/>
    </location>
</feature>
<dbReference type="InterPro" id="IPR006176">
    <property type="entry name" value="3-OHacyl-CoA_DH_NAD-bd"/>
</dbReference>
<evidence type="ECO:0000313" key="6">
    <source>
        <dbReference type="Proteomes" id="UP001352263"/>
    </source>
</evidence>
<gene>
    <name evidence="5" type="ORF">RY831_26450</name>
</gene>
<keyword evidence="2 5" id="KW-0560">Oxidoreductase</keyword>
<evidence type="ECO:0000256" key="1">
    <source>
        <dbReference type="ARBA" id="ARBA00009463"/>
    </source>
</evidence>
<sequence length="283" mass="30794">MRINTIGIIGAGIMGAGIAQTCAVAGLNVILNDIDDQAIRQAIKAIDTNLGRQLARTSLTAIEKDSALSRIKASPLLADLAQADFMIEAATERLETKQTIIKSLEDIATPTTIIATNTSSVSITKLARALSYPERFIGMHFFNPVPSMALVEVIRGVHTGAQVYAETMDLAKRMNKVPIPVKNSPGFIVNRLLIPMISEAIFLLQEGVAEAEDIDNAMKLGSNHPIGPLKLADMIGLDTILSVMEVLYKEFSESKYRPAQLLREMVDAGHLGRKTKRGFFQYS</sequence>
<dbReference type="Pfam" id="PF00725">
    <property type="entry name" value="3HCDH"/>
    <property type="match status" value="1"/>
</dbReference>
<dbReference type="RefSeq" id="WP_326509381.1">
    <property type="nucleotide sequence ID" value="NZ_JAWIIV010000035.1"/>
</dbReference>
<proteinExistence type="inferred from homology"/>
<reference evidence="5 6" key="1">
    <citation type="submission" date="2023-10" db="EMBL/GenBank/DDBJ databases">
        <title>Noviherbaspirillum sp. CPCC 100848 genome assembly.</title>
        <authorList>
            <person name="Li X.Y."/>
            <person name="Fang X.M."/>
        </authorList>
    </citation>
    <scope>NUCLEOTIDE SEQUENCE [LARGE SCALE GENOMIC DNA]</scope>
    <source>
        <strain evidence="5 6">CPCC 100848</strain>
    </source>
</reference>
<dbReference type="PANTHER" id="PTHR48075:SF5">
    <property type="entry name" value="3-HYDROXYBUTYRYL-COA DEHYDROGENASE"/>
    <property type="match status" value="1"/>
</dbReference>
<dbReference type="InterPro" id="IPR008927">
    <property type="entry name" value="6-PGluconate_DH-like_C_sf"/>
</dbReference>
<dbReference type="SUPFAM" id="SSF51735">
    <property type="entry name" value="NAD(P)-binding Rossmann-fold domains"/>
    <property type="match status" value="1"/>
</dbReference>
<feature type="domain" description="3-hydroxyacyl-CoA dehydrogenase C-terminal" evidence="3">
    <location>
        <begin position="186"/>
        <end position="282"/>
    </location>
</feature>
<dbReference type="InterPro" id="IPR006108">
    <property type="entry name" value="3HC_DH_C"/>
</dbReference>
<dbReference type="Gene3D" id="3.40.50.720">
    <property type="entry name" value="NAD(P)-binding Rossmann-like Domain"/>
    <property type="match status" value="1"/>
</dbReference>
<dbReference type="SUPFAM" id="SSF48179">
    <property type="entry name" value="6-phosphogluconate dehydrogenase C-terminal domain-like"/>
    <property type="match status" value="1"/>
</dbReference>
<dbReference type="EMBL" id="JAWIIV010000035">
    <property type="protein sequence ID" value="MEC4722711.1"/>
    <property type="molecule type" value="Genomic_DNA"/>
</dbReference>
<accession>A0ABU6JGB1</accession>
<dbReference type="Proteomes" id="UP001352263">
    <property type="component" value="Unassembled WGS sequence"/>
</dbReference>
<dbReference type="PIRSF" id="PIRSF000105">
    <property type="entry name" value="HCDH"/>
    <property type="match status" value="1"/>
</dbReference>
<dbReference type="InterPro" id="IPR022694">
    <property type="entry name" value="3-OHacyl-CoA_DH"/>
</dbReference>
<comment type="caution">
    <text evidence="5">The sequence shown here is derived from an EMBL/GenBank/DDBJ whole genome shotgun (WGS) entry which is preliminary data.</text>
</comment>
<dbReference type="Pfam" id="PF02737">
    <property type="entry name" value="3HCDH_N"/>
    <property type="match status" value="1"/>
</dbReference>
<evidence type="ECO:0000259" key="3">
    <source>
        <dbReference type="Pfam" id="PF00725"/>
    </source>
</evidence>
<dbReference type="InterPro" id="IPR006180">
    <property type="entry name" value="3-OHacyl-CoA_DH_CS"/>
</dbReference>
<name>A0ABU6JGB1_9BURK</name>
<keyword evidence="6" id="KW-1185">Reference proteome</keyword>